<dbReference type="Proteomes" id="UP001292252">
    <property type="component" value="Unassembled WGS sequence"/>
</dbReference>
<dbReference type="EMBL" id="JAXOTW010000026">
    <property type="protein sequence ID" value="MDZ5480038.1"/>
    <property type="molecule type" value="Genomic_DNA"/>
</dbReference>
<evidence type="ECO:0000313" key="2">
    <source>
        <dbReference type="Proteomes" id="UP001292252"/>
    </source>
</evidence>
<evidence type="ECO:0000313" key="1">
    <source>
        <dbReference type="EMBL" id="MDZ5480038.1"/>
    </source>
</evidence>
<sequence>MELIKQLNKIEEHLQIKPSDIDAKQDMKKKDKVSPGWWALAMSLRMLVKDDCAEREDIEGTIEELLDYFYHQHSNK</sequence>
<dbReference type="AlphaFoldDB" id="A0AAW9JHD5"/>
<comment type="caution">
    <text evidence="1">The sequence shown here is derived from an EMBL/GenBank/DDBJ whole genome shotgun (WGS) entry which is preliminary data.</text>
</comment>
<accession>A0AAW9JHD5</accession>
<dbReference type="RefSeq" id="WP_322471357.1">
    <property type="nucleotide sequence ID" value="NZ_JAXOTW010000026.1"/>
</dbReference>
<organism evidence="1 2">
    <name type="scientific">Bacillus thuringiensis</name>
    <dbReference type="NCBI Taxonomy" id="1428"/>
    <lineage>
        <taxon>Bacteria</taxon>
        <taxon>Bacillati</taxon>
        <taxon>Bacillota</taxon>
        <taxon>Bacilli</taxon>
        <taxon>Bacillales</taxon>
        <taxon>Bacillaceae</taxon>
        <taxon>Bacillus</taxon>
        <taxon>Bacillus cereus group</taxon>
    </lineage>
</organism>
<gene>
    <name evidence="1" type="ORF">U2F49_28225</name>
</gene>
<proteinExistence type="predicted"/>
<name>A0AAW9JHD5_BACTU</name>
<reference evidence="1" key="1">
    <citation type="submission" date="2023-12" db="EMBL/GenBank/DDBJ databases">
        <title>Genome sequence of Bacillus thuringiensis strain SS10.</title>
        <authorList>
            <person name="Rouis S."/>
        </authorList>
    </citation>
    <scope>NUCLEOTIDE SEQUENCE</scope>
    <source>
        <strain evidence="1">SS10</strain>
    </source>
</reference>
<protein>
    <submittedName>
        <fullName evidence="1">Uncharacterized protein</fullName>
    </submittedName>
</protein>